<dbReference type="InterPro" id="IPR012677">
    <property type="entry name" value="Nucleotide-bd_a/b_plait_sf"/>
</dbReference>
<protein>
    <recommendedName>
        <fullName evidence="4">RRM domain-containing protein</fullName>
    </recommendedName>
</protein>
<dbReference type="Gene3D" id="3.30.70.330">
    <property type="match status" value="2"/>
</dbReference>
<proteinExistence type="predicted"/>
<dbReference type="eggNOG" id="KOG0118">
    <property type="taxonomic scope" value="Eukaryota"/>
</dbReference>
<dbReference type="HOGENOM" id="CLU_050545_2_0_1"/>
<evidence type="ECO:0000256" key="1">
    <source>
        <dbReference type="ARBA" id="ARBA00022884"/>
    </source>
</evidence>
<dbReference type="GO" id="GO:0003723">
    <property type="term" value="F:RNA binding"/>
    <property type="evidence" value="ECO:0007669"/>
    <property type="project" value="UniProtKB-UniRule"/>
</dbReference>
<evidence type="ECO:0000259" key="4">
    <source>
        <dbReference type="PROSITE" id="PS50102"/>
    </source>
</evidence>
<feature type="domain" description="RRM" evidence="4">
    <location>
        <begin position="207"/>
        <end position="302"/>
    </location>
</feature>
<dbReference type="AlphaFoldDB" id="W9XHT7"/>
<gene>
    <name evidence="5" type="ORF">A1O3_08373</name>
</gene>
<accession>W9XHT7</accession>
<dbReference type="SMART" id="SM00360">
    <property type="entry name" value="RRM"/>
    <property type="match status" value="2"/>
</dbReference>
<name>W9XHT7_9EURO</name>
<dbReference type="PANTHER" id="PTHR48025">
    <property type="entry name" value="OS02G0815200 PROTEIN"/>
    <property type="match status" value="1"/>
</dbReference>
<feature type="region of interest" description="Disordered" evidence="3">
    <location>
        <begin position="1"/>
        <end position="61"/>
    </location>
</feature>
<dbReference type="InterPro" id="IPR035979">
    <property type="entry name" value="RBD_domain_sf"/>
</dbReference>
<feature type="compositionally biased region" description="Pro residues" evidence="3">
    <location>
        <begin position="1"/>
        <end position="10"/>
    </location>
</feature>
<feature type="compositionally biased region" description="Basic and acidic residues" evidence="3">
    <location>
        <begin position="299"/>
        <end position="340"/>
    </location>
</feature>
<feature type="compositionally biased region" description="Polar residues" evidence="3">
    <location>
        <begin position="33"/>
        <end position="57"/>
    </location>
</feature>
<evidence type="ECO:0000256" key="3">
    <source>
        <dbReference type="SAM" id="MobiDB-lite"/>
    </source>
</evidence>
<dbReference type="OrthoDB" id="272703at2759"/>
<dbReference type="STRING" id="1182542.W9XHT7"/>
<comment type="caution">
    <text evidence="5">The sequence shown here is derived from an EMBL/GenBank/DDBJ whole genome shotgun (WGS) entry which is preliminary data.</text>
</comment>
<dbReference type="Pfam" id="PF00076">
    <property type="entry name" value="RRM_1"/>
    <property type="match status" value="1"/>
</dbReference>
<feature type="compositionally biased region" description="Polar residues" evidence="3">
    <location>
        <begin position="146"/>
        <end position="156"/>
    </location>
</feature>
<dbReference type="GeneID" id="19172461"/>
<organism evidence="5 6">
    <name type="scientific">Capronia epimyces CBS 606.96</name>
    <dbReference type="NCBI Taxonomy" id="1182542"/>
    <lineage>
        <taxon>Eukaryota</taxon>
        <taxon>Fungi</taxon>
        <taxon>Dikarya</taxon>
        <taxon>Ascomycota</taxon>
        <taxon>Pezizomycotina</taxon>
        <taxon>Eurotiomycetes</taxon>
        <taxon>Chaetothyriomycetidae</taxon>
        <taxon>Chaetothyriales</taxon>
        <taxon>Herpotrichiellaceae</taxon>
        <taxon>Capronia</taxon>
    </lineage>
</organism>
<evidence type="ECO:0000313" key="6">
    <source>
        <dbReference type="Proteomes" id="UP000019478"/>
    </source>
</evidence>
<reference evidence="5 6" key="1">
    <citation type="submission" date="2013-03" db="EMBL/GenBank/DDBJ databases">
        <title>The Genome Sequence of Capronia epimyces CBS 606.96.</title>
        <authorList>
            <consortium name="The Broad Institute Genomics Platform"/>
            <person name="Cuomo C."/>
            <person name="de Hoog S."/>
            <person name="Gorbushina A."/>
            <person name="Walker B."/>
            <person name="Young S.K."/>
            <person name="Zeng Q."/>
            <person name="Gargeya S."/>
            <person name="Fitzgerald M."/>
            <person name="Haas B."/>
            <person name="Abouelleil A."/>
            <person name="Allen A.W."/>
            <person name="Alvarado L."/>
            <person name="Arachchi H.M."/>
            <person name="Berlin A.M."/>
            <person name="Chapman S.B."/>
            <person name="Gainer-Dewar J."/>
            <person name="Goldberg J."/>
            <person name="Griggs A."/>
            <person name="Gujja S."/>
            <person name="Hansen M."/>
            <person name="Howarth C."/>
            <person name="Imamovic A."/>
            <person name="Ireland A."/>
            <person name="Larimer J."/>
            <person name="McCowan C."/>
            <person name="Murphy C."/>
            <person name="Pearson M."/>
            <person name="Poon T.W."/>
            <person name="Priest M."/>
            <person name="Roberts A."/>
            <person name="Saif S."/>
            <person name="Shea T."/>
            <person name="Sisk P."/>
            <person name="Sykes S."/>
            <person name="Wortman J."/>
            <person name="Nusbaum C."/>
            <person name="Birren B."/>
        </authorList>
    </citation>
    <scope>NUCLEOTIDE SEQUENCE [LARGE SCALE GENOMIC DNA]</scope>
    <source>
        <strain evidence="5 6">CBS 606.96</strain>
    </source>
</reference>
<dbReference type="SUPFAM" id="SSF54928">
    <property type="entry name" value="RNA-binding domain, RBD"/>
    <property type="match status" value="2"/>
</dbReference>
<evidence type="ECO:0000313" key="5">
    <source>
        <dbReference type="EMBL" id="EXJ80087.1"/>
    </source>
</evidence>
<dbReference type="RefSeq" id="XP_007736661.1">
    <property type="nucleotide sequence ID" value="XM_007738471.1"/>
</dbReference>
<feature type="domain" description="RRM" evidence="4">
    <location>
        <begin position="64"/>
        <end position="143"/>
    </location>
</feature>
<feature type="region of interest" description="Disordered" evidence="3">
    <location>
        <begin position="298"/>
        <end position="340"/>
    </location>
</feature>
<dbReference type="PANTHER" id="PTHR48025:SF1">
    <property type="entry name" value="RRM DOMAIN-CONTAINING PROTEIN"/>
    <property type="match status" value="1"/>
</dbReference>
<dbReference type="EMBL" id="AMGY01000007">
    <property type="protein sequence ID" value="EXJ80087.1"/>
    <property type="molecule type" value="Genomic_DNA"/>
</dbReference>
<dbReference type="PROSITE" id="PS50102">
    <property type="entry name" value="RRM"/>
    <property type="match status" value="2"/>
</dbReference>
<keyword evidence="6" id="KW-1185">Reference proteome</keyword>
<feature type="region of interest" description="Disordered" evidence="3">
    <location>
        <begin position="140"/>
        <end position="160"/>
    </location>
</feature>
<evidence type="ECO:0000256" key="2">
    <source>
        <dbReference type="PROSITE-ProRule" id="PRU00176"/>
    </source>
</evidence>
<sequence>MAEITSPPPRVFRSGASNNWRIKDDSPRADQAQVRSRVNRNDGQSPHTNLASNTQPRSDAAPGTRLYVGNLLYSVQKADIEALFAEQGFNVVGVTISTDPFTGRNPSYCFVDLGSAEEAQRAIADLNGVDVRGRALRVKPGVARRGQTSDQPQGENGTAREVRVKNFEQGWGRETKEERSTDYKPTFDRWNRSDASSHWQAPQTEGRRLFVGSLPRIEPQSALDEEIQTLFATYLPDEGITPTAVSKLISPHPSKVAGGEPGDYYYCFVDLARAEDVETVIEKLAGAQGSWGGNLRVGRAREQRERGGPERKVLREQGLRNEGEKKPFDASRWRKDGAQE</sequence>
<dbReference type="InterPro" id="IPR050502">
    <property type="entry name" value="Euk_RNA-bind_prot"/>
</dbReference>
<dbReference type="Proteomes" id="UP000019478">
    <property type="component" value="Unassembled WGS sequence"/>
</dbReference>
<keyword evidence="1 2" id="KW-0694">RNA-binding</keyword>
<dbReference type="InterPro" id="IPR000504">
    <property type="entry name" value="RRM_dom"/>
</dbReference>